<name>A0A086CFT9_9CHRO</name>
<dbReference type="EMBL" id="JPSP01000015">
    <property type="protein sequence ID" value="KFF41053.1"/>
    <property type="molecule type" value="Genomic_DNA"/>
</dbReference>
<keyword evidence="1" id="KW-0812">Transmembrane</keyword>
<organism evidence="2 3">
    <name type="scientific">Candidatus Atelocyanobacterium thalassa isolate SIO64986</name>
    <dbReference type="NCBI Taxonomy" id="1527444"/>
    <lineage>
        <taxon>Bacteria</taxon>
        <taxon>Bacillati</taxon>
        <taxon>Cyanobacteriota</taxon>
        <taxon>Cyanophyceae</taxon>
        <taxon>Oscillatoriophycideae</taxon>
        <taxon>Chroococcales</taxon>
        <taxon>Aphanothecaceae</taxon>
        <taxon>Candidatus Atelocyanobacterium</taxon>
        <taxon>Candidatus Atelocyanobacterium thalassae</taxon>
    </lineage>
</organism>
<protein>
    <submittedName>
        <fullName evidence="2">Uncharacterized protein</fullName>
    </submittedName>
</protein>
<sequence length="41" mass="4650">MKIISKSFSELTLSMEISLALYRLFVIGNGSLIIFFNPNKL</sequence>
<reference evidence="2 3" key="1">
    <citation type="submission" date="2014-08" db="EMBL/GenBank/DDBJ databases">
        <title>Comparative genomics reveals surprising divergence of two closely related strains of uncultivated UCYN-A cyanobacteria.</title>
        <authorList>
            <person name="Bombar D."/>
            <person name="Heller P."/>
            <person name="Sanchez-Baracaldo P."/>
            <person name="Carter B.J."/>
            <person name="Zert J.P."/>
        </authorList>
    </citation>
    <scope>NUCLEOTIDE SEQUENCE [LARGE SCALE GENOMIC DNA]</scope>
</reference>
<comment type="caution">
    <text evidence="2">The sequence shown here is derived from an EMBL/GenBank/DDBJ whole genome shotgun (WGS) entry which is preliminary data.</text>
</comment>
<dbReference type="AlphaFoldDB" id="A0A086CFT9"/>
<evidence type="ECO:0000313" key="3">
    <source>
        <dbReference type="Proteomes" id="UP000028922"/>
    </source>
</evidence>
<accession>A0A086CFT9</accession>
<keyword evidence="1" id="KW-0472">Membrane</keyword>
<evidence type="ECO:0000256" key="1">
    <source>
        <dbReference type="SAM" id="Phobius"/>
    </source>
</evidence>
<evidence type="ECO:0000313" key="2">
    <source>
        <dbReference type="EMBL" id="KFF41053.1"/>
    </source>
</evidence>
<feature type="transmembrane region" description="Helical" evidence="1">
    <location>
        <begin position="20"/>
        <end position="38"/>
    </location>
</feature>
<proteinExistence type="predicted"/>
<gene>
    <name evidence="2" type="ORF">ucyna2_01120</name>
</gene>
<keyword evidence="1" id="KW-1133">Transmembrane helix</keyword>
<dbReference type="Proteomes" id="UP000028922">
    <property type="component" value="Unassembled WGS sequence"/>
</dbReference>